<name>A0A1H3UQI0_9BACI</name>
<dbReference type="OrthoDB" id="2876840at2"/>
<dbReference type="Proteomes" id="UP000198935">
    <property type="component" value="Unassembled WGS sequence"/>
</dbReference>
<keyword evidence="3" id="KW-1185">Reference proteome</keyword>
<accession>A0A1H3UQI0</accession>
<gene>
    <name evidence="2" type="ORF">SAMN05421736_1248</name>
</gene>
<evidence type="ECO:0000256" key="1">
    <source>
        <dbReference type="SAM" id="MobiDB-lite"/>
    </source>
</evidence>
<dbReference type="AlphaFoldDB" id="A0A1H3UQI0"/>
<dbReference type="EMBL" id="FNPI01000024">
    <property type="protein sequence ID" value="SDZ64145.1"/>
    <property type="molecule type" value="Genomic_DNA"/>
</dbReference>
<reference evidence="3" key="1">
    <citation type="submission" date="2016-10" db="EMBL/GenBank/DDBJ databases">
        <authorList>
            <person name="Varghese N."/>
            <person name="Submissions S."/>
        </authorList>
    </citation>
    <scope>NUCLEOTIDE SEQUENCE [LARGE SCALE GENOMIC DNA]</scope>
    <source>
        <strain evidence="3">SP</strain>
    </source>
</reference>
<protein>
    <submittedName>
        <fullName evidence="2">Uncharacterized protein</fullName>
    </submittedName>
</protein>
<feature type="compositionally biased region" description="Basic and acidic residues" evidence="1">
    <location>
        <begin position="53"/>
        <end position="71"/>
    </location>
</feature>
<sequence length="100" mass="11207">MREKDADFYDNMGDDVDHPSVDPELVNDSSRHRPKSGIELADDTGGEQGKGSASDEKKQQLRKQAEAHQYEMAEEFDVDSETSAQKHPKAYVEGCDMGWC</sequence>
<feature type="region of interest" description="Disordered" evidence="1">
    <location>
        <begin position="1"/>
        <end position="87"/>
    </location>
</feature>
<evidence type="ECO:0000313" key="2">
    <source>
        <dbReference type="EMBL" id="SDZ64145.1"/>
    </source>
</evidence>
<evidence type="ECO:0000313" key="3">
    <source>
        <dbReference type="Proteomes" id="UP000198935"/>
    </source>
</evidence>
<organism evidence="2 3">
    <name type="scientific">Evansella caseinilytica</name>
    <dbReference type="NCBI Taxonomy" id="1503961"/>
    <lineage>
        <taxon>Bacteria</taxon>
        <taxon>Bacillati</taxon>
        <taxon>Bacillota</taxon>
        <taxon>Bacilli</taxon>
        <taxon>Bacillales</taxon>
        <taxon>Bacillaceae</taxon>
        <taxon>Evansella</taxon>
    </lineage>
</organism>
<proteinExistence type="predicted"/>